<keyword evidence="2" id="KW-0677">Repeat</keyword>
<evidence type="ECO:0000256" key="3">
    <source>
        <dbReference type="SAM" id="MobiDB-lite"/>
    </source>
</evidence>
<protein>
    <recommendedName>
        <fullName evidence="4">Gnk2-homologous domain-containing protein</fullName>
    </recommendedName>
</protein>
<keyword evidence="6" id="KW-1185">Reference proteome</keyword>
<dbReference type="EnsemblPlants" id="ONIVA11G01500.1">
    <property type="protein sequence ID" value="ONIVA11G01500.1"/>
    <property type="gene ID" value="ONIVA11G01500"/>
</dbReference>
<feature type="domain" description="Gnk2-homologous" evidence="4">
    <location>
        <begin position="1"/>
        <end position="100"/>
    </location>
</feature>
<name>A0A0E0IXK0_ORYNI</name>
<dbReference type="STRING" id="4536.A0A0E0IXK0"/>
<dbReference type="Gene3D" id="3.30.430.20">
    <property type="entry name" value="Gnk2 domain, C-X8-C-X2-C motif"/>
    <property type="match status" value="1"/>
</dbReference>
<dbReference type="HOGENOM" id="CLU_2076860_0_0_1"/>
<keyword evidence="1" id="KW-0732">Signal</keyword>
<accession>A0A0E0IXK0</accession>
<dbReference type="CDD" id="cd23509">
    <property type="entry name" value="Gnk2-like"/>
    <property type="match status" value="1"/>
</dbReference>
<dbReference type="PROSITE" id="PS51473">
    <property type="entry name" value="GNK2"/>
    <property type="match status" value="1"/>
</dbReference>
<dbReference type="PANTHER" id="PTHR32099:SF42">
    <property type="entry name" value="CYSTEINE-RICH RECEPTOR-LIKE PROTEIN KINASE 9-RELATED"/>
    <property type="match status" value="1"/>
</dbReference>
<feature type="region of interest" description="Disordered" evidence="3">
    <location>
        <begin position="1"/>
        <end position="29"/>
    </location>
</feature>
<evidence type="ECO:0000256" key="2">
    <source>
        <dbReference type="ARBA" id="ARBA00022737"/>
    </source>
</evidence>
<evidence type="ECO:0000256" key="1">
    <source>
        <dbReference type="ARBA" id="ARBA00022729"/>
    </source>
</evidence>
<evidence type="ECO:0000313" key="6">
    <source>
        <dbReference type="Proteomes" id="UP000006591"/>
    </source>
</evidence>
<dbReference type="Proteomes" id="UP000006591">
    <property type="component" value="Chromosome 11"/>
</dbReference>
<reference evidence="5" key="2">
    <citation type="submission" date="2018-04" db="EMBL/GenBank/DDBJ databases">
        <title>OnivRS2 (Oryza nivara Reference Sequence Version 2).</title>
        <authorList>
            <person name="Zhang J."/>
            <person name="Kudrna D."/>
            <person name="Lee S."/>
            <person name="Talag J."/>
            <person name="Rajasekar S."/>
            <person name="Welchert J."/>
            <person name="Hsing Y.-I."/>
            <person name="Wing R.A."/>
        </authorList>
    </citation>
    <scope>NUCLEOTIDE SEQUENCE [LARGE SCALE GENOMIC DNA]</scope>
    <source>
        <strain evidence="5">SL10</strain>
    </source>
</reference>
<sequence length="118" mass="13515">MSVRQRHRLSKPPYSDSATPPPTTRRRTRRFATGEVGFGDDVTYPRIFSLAQCTPDMTATECRSCLGEIITRMIPQYFVGRLGGRVFGVRCNFRFETYCGDYGYPIPTWHGYPTSYRG</sequence>
<evidence type="ECO:0000313" key="5">
    <source>
        <dbReference type="EnsemblPlants" id="ONIVA11G01500.1"/>
    </source>
</evidence>
<dbReference type="Gramene" id="ONIVA11G01500.1">
    <property type="protein sequence ID" value="ONIVA11G01500.1"/>
    <property type="gene ID" value="ONIVA11G01500"/>
</dbReference>
<evidence type="ECO:0000259" key="4">
    <source>
        <dbReference type="PROSITE" id="PS51473"/>
    </source>
</evidence>
<organism evidence="5">
    <name type="scientific">Oryza nivara</name>
    <name type="common">Indian wild rice</name>
    <name type="synonym">Oryza sativa f. spontanea</name>
    <dbReference type="NCBI Taxonomy" id="4536"/>
    <lineage>
        <taxon>Eukaryota</taxon>
        <taxon>Viridiplantae</taxon>
        <taxon>Streptophyta</taxon>
        <taxon>Embryophyta</taxon>
        <taxon>Tracheophyta</taxon>
        <taxon>Spermatophyta</taxon>
        <taxon>Magnoliopsida</taxon>
        <taxon>Liliopsida</taxon>
        <taxon>Poales</taxon>
        <taxon>Poaceae</taxon>
        <taxon>BOP clade</taxon>
        <taxon>Oryzoideae</taxon>
        <taxon>Oryzeae</taxon>
        <taxon>Oryzinae</taxon>
        <taxon>Oryza</taxon>
    </lineage>
</organism>
<dbReference type="Pfam" id="PF01657">
    <property type="entry name" value="Stress-antifung"/>
    <property type="match status" value="1"/>
</dbReference>
<dbReference type="InterPro" id="IPR002902">
    <property type="entry name" value="GNK2"/>
</dbReference>
<proteinExistence type="predicted"/>
<dbReference type="AlphaFoldDB" id="A0A0E0IXK0"/>
<dbReference type="PANTHER" id="PTHR32099">
    <property type="entry name" value="CYSTEINE-RICH REPEAT SECRETORY PROTEIN"/>
    <property type="match status" value="1"/>
</dbReference>
<reference evidence="5" key="1">
    <citation type="submission" date="2015-04" db="UniProtKB">
        <authorList>
            <consortium name="EnsemblPlants"/>
        </authorList>
    </citation>
    <scope>IDENTIFICATION</scope>
    <source>
        <strain evidence="5">SL10</strain>
    </source>
</reference>
<feature type="compositionally biased region" description="Basic residues" evidence="3">
    <location>
        <begin position="1"/>
        <end position="10"/>
    </location>
</feature>
<dbReference type="InterPro" id="IPR038408">
    <property type="entry name" value="GNK2_sf"/>
</dbReference>